<dbReference type="Proteomes" id="UP001654496">
    <property type="component" value="Segment"/>
</dbReference>
<organism evidence="1 2">
    <name type="scientific">Rhodococcus phage Reynauld</name>
    <dbReference type="NCBI Taxonomy" id="3062845"/>
    <lineage>
        <taxon>Viruses</taxon>
        <taxon>Duplodnaviria</taxon>
        <taxon>Heunggongvirae</taxon>
        <taxon>Uroviricota</taxon>
        <taxon>Caudoviricetes</taxon>
        <taxon>Caudoviricetes incertae sedis</taxon>
        <taxon>Reynauldvirus</taxon>
        <taxon>Reynauldvirus reynauld</taxon>
    </lineage>
</organism>
<evidence type="ECO:0000313" key="2">
    <source>
        <dbReference type="Proteomes" id="UP001654496"/>
    </source>
</evidence>
<proteinExistence type="predicted"/>
<protein>
    <submittedName>
        <fullName evidence="1">Minor tail protein</fullName>
    </submittedName>
</protein>
<name>A0ACD4UHH7_9CAUD</name>
<gene>
    <name evidence="1" type="primary">31</name>
    <name evidence="1" type="ORF">SEA_REYNAULD_31</name>
</gene>
<dbReference type="EMBL" id="OR159659">
    <property type="protein sequence ID" value="WKW85483.1"/>
    <property type="molecule type" value="Genomic_DNA"/>
</dbReference>
<sequence length="849" mass="93253">MARIYHRPIAESDWDIDGNGVGTVPGGNKVLGDNNDATLKRYTENTGSVCAYGAFTGSIPQGRQIIAVRVGHRQRNNGLLGLYNGWPVSYLRINGARQASTKAYKQDGYNDSAREVLGAPLYKKDFVPWTVAEINSMTSDIGAAVGDIAPNRRNYWCAASEAYIVVVYDEPLTAAPSINYPANNETVATSSVSFRANCPAPQDEQPVRAVFQVARDTAYTQDVRNYEGSLNSETAASESKYTSVAGQPSFTDLGPGRWYVRVKKRDYRGSAYESPWSATTSFTVTHPALPTPVMTSPLANDVVPSPYGVRSAKLTTQHKGERRVGVGWQFSQDANFASGLVSWANTQDATFKVPESGIDIWYDPQPTGDVEPDKYGRRVSSADPSQYLAQGKWYARTRSVDTYGQTGPWSAAVSFNVTHRPVVTDSTPKNGQAFDQNSGPVRWTFADPWSGDTQTAYSIQVIDPATSAVLQDTGWVNSTMPRGTISVPNSYQQKTLRLQISVKDAEGVASTAYTTTFKLALSPVITLPYPAPNDQIISGQPEITWSSVFSGGSAQQAYRVQYLRADTGAVVYDSGVVTSSTTRHLPPSAILRNLTGYQLVLTVVDTAGLSSELRRTFSTNFELPLGVSGYADSAYYDDGGYVTVNFPSSPVDPYFFEWRIYRRRVGDSEWVYAGAVQDPNVRVFRDWLVAGTDTWEYTVVQAATRFGSIVESEREPMVPVSIFSDSYWFIVPGEEEKSIRLRRVTEDQYEDEEETNEYVIIGGGRRQNVGTALGIKGTLTATIRHSQNATATQQLTKLREVARRSQPVLMRDPFGNVTQVKIGSRSFNRMAGVGGAEFGDLTIPYTEVM</sequence>
<evidence type="ECO:0000313" key="1">
    <source>
        <dbReference type="EMBL" id="WKW85483.1"/>
    </source>
</evidence>
<reference evidence="1" key="1">
    <citation type="submission" date="2023-06" db="EMBL/GenBank/DDBJ databases">
        <authorList>
            <person name="DeJong R.J."/>
            <person name="Yoon E."/>
            <person name="Radersma M."/>
            <person name="Veenstra M."/>
            <person name="Churu J."/>
            <person name="Moleakunnel K."/>
            <person name="Weaver G."/>
            <person name="Hill E."/>
            <person name="Janvier A."/>
            <person name="Harlow L."/>
            <person name="Kramer C."/>
            <person name="Seinen K."/>
            <person name="Chen A."/>
            <person name="Minasian M."/>
            <person name="Doorn S."/>
            <person name="Dole C."/>
            <person name="Ramsey F."/>
            <person name="Nieze J."/>
            <person name="Baker A."/>
            <person name="Swierenga S."/>
            <person name="White A."/>
            <person name="Howland A."/>
            <person name="Ko C."/>
            <person name="Russell D.A."/>
            <person name="Jacobs-Sera D."/>
            <person name="Hatfull G.F."/>
        </authorList>
    </citation>
    <scope>NUCLEOTIDE SEQUENCE</scope>
</reference>
<keyword evidence="2" id="KW-1185">Reference proteome</keyword>
<accession>A0ACD4UHH7</accession>